<keyword evidence="2" id="KW-0479">Metal-binding</keyword>
<dbReference type="GO" id="GO:0016874">
    <property type="term" value="F:ligase activity"/>
    <property type="evidence" value="ECO:0007669"/>
    <property type="project" value="UniProtKB-KW"/>
</dbReference>
<comment type="caution">
    <text evidence="7">The sequence shown here is derived from an EMBL/GenBank/DDBJ whole genome shotgun (WGS) entry which is preliminary data.</text>
</comment>
<evidence type="ECO:0000256" key="1">
    <source>
        <dbReference type="ARBA" id="ARBA00022598"/>
    </source>
</evidence>
<organism evidence="7 8">
    <name type="scientific">Clostridium saccharobutylicum</name>
    <dbReference type="NCBI Taxonomy" id="169679"/>
    <lineage>
        <taxon>Bacteria</taxon>
        <taxon>Bacillati</taxon>
        <taxon>Bacillota</taxon>
        <taxon>Clostridia</taxon>
        <taxon>Eubacteriales</taxon>
        <taxon>Clostridiaceae</taxon>
        <taxon>Clostridium</taxon>
    </lineage>
</organism>
<dbReference type="Gene3D" id="3.30.1490.330">
    <property type="match status" value="1"/>
</dbReference>
<protein>
    <submittedName>
        <fullName evidence="7">Glutathionylspermidine synthase</fullName>
    </submittedName>
</protein>
<evidence type="ECO:0000259" key="6">
    <source>
        <dbReference type="Pfam" id="PF03738"/>
    </source>
</evidence>
<dbReference type="GO" id="GO:0046872">
    <property type="term" value="F:metal ion binding"/>
    <property type="evidence" value="ECO:0007669"/>
    <property type="project" value="UniProtKB-KW"/>
</dbReference>
<name>A0A1S8NI60_CLOSA</name>
<dbReference type="EMBL" id="LZYZ01000001">
    <property type="protein sequence ID" value="OOM16108.1"/>
    <property type="molecule type" value="Genomic_DNA"/>
</dbReference>
<evidence type="ECO:0000256" key="4">
    <source>
        <dbReference type="ARBA" id="ARBA00022840"/>
    </source>
</evidence>
<dbReference type="RefSeq" id="WP_077863858.1">
    <property type="nucleotide sequence ID" value="NZ_LZYZ01000001.1"/>
</dbReference>
<dbReference type="SUPFAM" id="SSF56059">
    <property type="entry name" value="Glutathione synthetase ATP-binding domain-like"/>
    <property type="match status" value="2"/>
</dbReference>
<accession>A0A1S8NI60</accession>
<keyword evidence="5" id="KW-0460">Magnesium</keyword>
<proteinExistence type="predicted"/>
<dbReference type="InterPro" id="IPR005494">
    <property type="entry name" value="GSPS_pre-ATP-grasp-like_dom"/>
</dbReference>
<evidence type="ECO:0000256" key="5">
    <source>
        <dbReference type="ARBA" id="ARBA00022842"/>
    </source>
</evidence>
<dbReference type="Proteomes" id="UP000191154">
    <property type="component" value="Unassembled WGS sequence"/>
</dbReference>
<sequence>MKKQFKYTEDVLFDNYMVSSFGEEYVHSQIPFYFDIDTYEDMVLYSEEINRISLKILKEISGNHKRVLNYFDDFPLKDKIFNLKCPISPMFWTRYDTFRDVENNIYFAEFNYDKPCGQKEIALDGKMNFKGNLNLQFIDNIIKELLKICCSYINSDEKINVGFLMDPCHYEELHHSYYFKHILKNTNINIVQVGPTNLSVKDGDVYGYSSIKLPIILRLFPTEFFYEISNIEDILECFDKGNVLLINDPRIVAIQAKGFFAYLWDLVKEDSPLLSKKDKLIIKKCIPITDILELSHYDECLKNKDKYVIKSSLGRYSQEVYIGKLYKNDDWNKKIEDIVNKSKIHIIQDLINIKQEYTYVPSSNDMNVPILAYGNFGVYLMNDKVQGFLVRWSKTFLTDDSYTWMSPLGTKDFPIFIERFDPKNRKEIWDDIVEKIEFEYDFTGSYSNINEYISLNSLIIKKSFYKEMLSISFKFCEILNKISPYIQKNMELFGPLLGIPKELYKLVSTFCTSNLCALGRIDIAVDNDGNLKIMEFNSETPAGLVEAIGVNSIVKDKLNIKYDNPNEKLRENIKESFACILEEIKRKKKVENIAVVTTWYYEDIYTSNLIMQILKEFREYNVVIGNIYDLKVMNNKLYLYGQEIHALYRHYPLDWFYYEEEMQKLIELLSCEDYLINPGYTLITQSKSLFAVVHELINKQFFSKEEEEFVLKYIPYTCLEPDDKLSHDFVVKPYLSREGGGVQLSCNDIFENLDDDVIYQNRVNIKPLYNKIYSTTKEFERYQFPVIGVYITGNKPAGIYTRMGDFVTDKNALYMPTYII</sequence>
<feature type="domain" description="Glutathionylspermidine synthase pre-ATP-grasp-like" evidence="6">
    <location>
        <begin position="19"/>
        <end position="401"/>
    </location>
</feature>
<reference evidence="7 8" key="1">
    <citation type="submission" date="2016-05" db="EMBL/GenBank/DDBJ databases">
        <title>Microbial solvent formation.</title>
        <authorList>
            <person name="Poehlein A."/>
            <person name="Montoya Solano J.D."/>
            <person name="Flitsch S."/>
            <person name="Krabben P."/>
            <person name="Duerre P."/>
            <person name="Daniel R."/>
        </authorList>
    </citation>
    <scope>NUCLEOTIDE SEQUENCE [LARGE SCALE GENOMIC DNA]</scope>
    <source>
        <strain evidence="7 8">L1-8</strain>
    </source>
</reference>
<keyword evidence="3" id="KW-0547">Nucleotide-binding</keyword>
<dbReference type="GO" id="GO:0005524">
    <property type="term" value="F:ATP binding"/>
    <property type="evidence" value="ECO:0007669"/>
    <property type="project" value="UniProtKB-KW"/>
</dbReference>
<feature type="domain" description="Glutathionylspermidine synthase pre-ATP-grasp-like" evidence="6">
    <location>
        <begin position="488"/>
        <end position="819"/>
    </location>
</feature>
<evidence type="ECO:0000313" key="8">
    <source>
        <dbReference type="Proteomes" id="UP000191154"/>
    </source>
</evidence>
<keyword evidence="1" id="KW-0436">Ligase</keyword>
<gene>
    <name evidence="7" type="ORF">CLOSAC_03790</name>
</gene>
<dbReference type="Pfam" id="PF03738">
    <property type="entry name" value="GSP_synth"/>
    <property type="match status" value="2"/>
</dbReference>
<dbReference type="STRING" id="169679.CSACC_37850"/>
<dbReference type="AlphaFoldDB" id="A0A1S8NI60"/>
<evidence type="ECO:0000256" key="2">
    <source>
        <dbReference type="ARBA" id="ARBA00022723"/>
    </source>
</evidence>
<evidence type="ECO:0000313" key="7">
    <source>
        <dbReference type="EMBL" id="OOM16108.1"/>
    </source>
</evidence>
<evidence type="ECO:0000256" key="3">
    <source>
        <dbReference type="ARBA" id="ARBA00022741"/>
    </source>
</evidence>
<keyword evidence="4" id="KW-0067">ATP-binding</keyword>